<comment type="caution">
    <text evidence="1">The sequence shown here is derived from an EMBL/GenBank/DDBJ whole genome shotgun (WGS) entry which is preliminary data.</text>
</comment>
<reference evidence="1" key="1">
    <citation type="journal article" date="2023" name="Science">
        <title>Elucidation of the pathway for biosynthesis of saponin adjuvants from the soapbark tree.</title>
        <authorList>
            <person name="Reed J."/>
            <person name="Orme A."/>
            <person name="El-Demerdash A."/>
            <person name="Owen C."/>
            <person name="Martin L.B.B."/>
            <person name="Misra R.C."/>
            <person name="Kikuchi S."/>
            <person name="Rejzek M."/>
            <person name="Martin A.C."/>
            <person name="Harkess A."/>
            <person name="Leebens-Mack J."/>
            <person name="Louveau T."/>
            <person name="Stephenson M.J."/>
            <person name="Osbourn A."/>
        </authorList>
    </citation>
    <scope>NUCLEOTIDE SEQUENCE</scope>
    <source>
        <strain evidence="1">S10</strain>
    </source>
</reference>
<accession>A0AAD7VLK7</accession>
<sequence>MLSSLQKINGVVSEASALGGDNVDYAFFRLLEEINGVVSKKALECGNGKINGGDATTLKESKIDIISGSELEISEMKKLSACSC</sequence>
<keyword evidence="2" id="KW-1185">Reference proteome</keyword>
<dbReference type="AlphaFoldDB" id="A0AAD7VLK7"/>
<dbReference type="Proteomes" id="UP001163823">
    <property type="component" value="Chromosome 2"/>
</dbReference>
<evidence type="ECO:0000313" key="1">
    <source>
        <dbReference type="EMBL" id="KAJ7979914.1"/>
    </source>
</evidence>
<dbReference type="EMBL" id="JARAOO010000002">
    <property type="protein sequence ID" value="KAJ7979914.1"/>
    <property type="molecule type" value="Genomic_DNA"/>
</dbReference>
<proteinExistence type="predicted"/>
<name>A0AAD7VLK7_QUISA</name>
<protein>
    <submittedName>
        <fullName evidence="1">Ras-related protein RABA3</fullName>
    </submittedName>
</protein>
<evidence type="ECO:0000313" key="2">
    <source>
        <dbReference type="Proteomes" id="UP001163823"/>
    </source>
</evidence>
<gene>
    <name evidence="1" type="ORF">O6P43_003257</name>
</gene>
<organism evidence="1 2">
    <name type="scientific">Quillaja saponaria</name>
    <name type="common">Soap bark tree</name>
    <dbReference type="NCBI Taxonomy" id="32244"/>
    <lineage>
        <taxon>Eukaryota</taxon>
        <taxon>Viridiplantae</taxon>
        <taxon>Streptophyta</taxon>
        <taxon>Embryophyta</taxon>
        <taxon>Tracheophyta</taxon>
        <taxon>Spermatophyta</taxon>
        <taxon>Magnoliopsida</taxon>
        <taxon>eudicotyledons</taxon>
        <taxon>Gunneridae</taxon>
        <taxon>Pentapetalae</taxon>
        <taxon>rosids</taxon>
        <taxon>fabids</taxon>
        <taxon>Fabales</taxon>
        <taxon>Quillajaceae</taxon>
        <taxon>Quillaja</taxon>
    </lineage>
</organism>
<dbReference type="KEGG" id="qsa:O6P43_003257"/>